<dbReference type="GO" id="GO:0046872">
    <property type="term" value="F:metal ion binding"/>
    <property type="evidence" value="ECO:0007669"/>
    <property type="project" value="UniProtKB-KW"/>
</dbReference>
<dbReference type="Gene3D" id="3.40.50.150">
    <property type="entry name" value="Vaccinia Virus protein VP39"/>
    <property type="match status" value="2"/>
</dbReference>
<dbReference type="SUPFAM" id="SSF53335">
    <property type="entry name" value="S-adenosyl-L-methionine-dependent methyltransferases"/>
    <property type="match status" value="1"/>
</dbReference>
<keyword evidence="1" id="KW-0479">Metal-binding</keyword>
<comment type="caution">
    <text evidence="3">The sequence shown here is derived from an EMBL/GenBank/DDBJ whole genome shotgun (WGS) entry which is preliminary data.</text>
</comment>
<accession>A0A6G1CUG3</accession>
<proteinExistence type="predicted"/>
<organism evidence="3 4">
    <name type="scientific">Oryza meyeriana var. granulata</name>
    <dbReference type="NCBI Taxonomy" id="110450"/>
    <lineage>
        <taxon>Eukaryota</taxon>
        <taxon>Viridiplantae</taxon>
        <taxon>Streptophyta</taxon>
        <taxon>Embryophyta</taxon>
        <taxon>Tracheophyta</taxon>
        <taxon>Spermatophyta</taxon>
        <taxon>Magnoliopsida</taxon>
        <taxon>Liliopsida</taxon>
        <taxon>Poales</taxon>
        <taxon>Poaceae</taxon>
        <taxon>BOP clade</taxon>
        <taxon>Oryzoideae</taxon>
        <taxon>Oryzeae</taxon>
        <taxon>Oryzinae</taxon>
        <taxon>Oryza</taxon>
        <taxon>Oryza meyeriana</taxon>
    </lineage>
</organism>
<dbReference type="AlphaFoldDB" id="A0A6G1CUG3"/>
<dbReference type="Proteomes" id="UP000479710">
    <property type="component" value="Unassembled WGS sequence"/>
</dbReference>
<dbReference type="PANTHER" id="PTHR31009">
    <property type="entry name" value="S-ADENOSYL-L-METHIONINE:CARBOXYL METHYLTRANSFERASE FAMILY PROTEIN"/>
    <property type="match status" value="1"/>
</dbReference>
<keyword evidence="2" id="KW-0460">Magnesium</keyword>
<dbReference type="EMBL" id="SPHZ02000008">
    <property type="protein sequence ID" value="KAF0903223.1"/>
    <property type="molecule type" value="Genomic_DNA"/>
</dbReference>
<protein>
    <submittedName>
        <fullName evidence="3">Uncharacterized protein</fullName>
    </submittedName>
</protein>
<evidence type="ECO:0000256" key="1">
    <source>
        <dbReference type="ARBA" id="ARBA00022723"/>
    </source>
</evidence>
<name>A0A6G1CUG3_9ORYZ</name>
<evidence type="ECO:0000313" key="3">
    <source>
        <dbReference type="EMBL" id="KAF0903223.1"/>
    </source>
</evidence>
<reference evidence="3 4" key="1">
    <citation type="submission" date="2019-11" db="EMBL/GenBank/DDBJ databases">
        <title>Whole genome sequence of Oryza granulata.</title>
        <authorList>
            <person name="Li W."/>
        </authorList>
    </citation>
    <scope>NUCLEOTIDE SEQUENCE [LARGE SCALE GENOMIC DNA]</scope>
    <source>
        <strain evidence="4">cv. Menghai</strain>
        <tissue evidence="3">Leaf</tissue>
    </source>
</reference>
<dbReference type="InterPro" id="IPR042086">
    <property type="entry name" value="MeTrfase_capping"/>
</dbReference>
<dbReference type="InterPro" id="IPR005299">
    <property type="entry name" value="MeTrfase_7"/>
</dbReference>
<dbReference type="OrthoDB" id="783690at2759"/>
<dbReference type="InterPro" id="IPR029063">
    <property type="entry name" value="SAM-dependent_MTases_sf"/>
</dbReference>
<dbReference type="Pfam" id="PF03492">
    <property type="entry name" value="Methyltransf_7"/>
    <property type="match status" value="1"/>
</dbReference>
<dbReference type="GO" id="GO:0008168">
    <property type="term" value="F:methyltransferase activity"/>
    <property type="evidence" value="ECO:0007669"/>
    <property type="project" value="InterPro"/>
</dbReference>
<sequence length="316" mass="35368">MEMERDFHMAIGEAEENYANNSRLQRKALLKTKPVLDKAVRQVCTVLLPPTMVVADLGCSVGANTLLFVSDVISTIADIQCHNELGCHPMELQFFLNDLPGNDFNQIIKDMDKKMTNLNGGNIYIAKSTPPSVVKMYQDQFQKDMSLFLKLRYQELVPGGQMLLTFLGRKKEDVLDGDLSHLCALLAEALQSLVTEGLVEKGQLESFNLPLYGPSIGEVKAVVASIGLFGIDHIELFESNWDPYDDLEDDGLHSSPQRGVNVAKSIRAVFEPLLASHLGEYILDELFQRYAQNVERHLVEVITKYSVIVLLLNRRG</sequence>
<keyword evidence="4" id="KW-1185">Reference proteome</keyword>
<evidence type="ECO:0000256" key="2">
    <source>
        <dbReference type="ARBA" id="ARBA00022842"/>
    </source>
</evidence>
<evidence type="ECO:0000313" key="4">
    <source>
        <dbReference type="Proteomes" id="UP000479710"/>
    </source>
</evidence>
<dbReference type="Gene3D" id="1.10.1200.270">
    <property type="entry name" value="Methyltransferase, alpha-helical capping domain"/>
    <property type="match status" value="1"/>
</dbReference>
<gene>
    <name evidence="3" type="ORF">E2562_025790</name>
</gene>